<dbReference type="GO" id="GO:0031179">
    <property type="term" value="P:peptide modification"/>
    <property type="evidence" value="ECO:0007669"/>
    <property type="project" value="InterPro"/>
</dbReference>
<gene>
    <name evidence="2" type="ORF">H1191_07420</name>
</gene>
<protein>
    <submittedName>
        <fullName evidence="2">Uncharacterized protein</fullName>
    </submittedName>
</protein>
<dbReference type="Proteomes" id="UP000535491">
    <property type="component" value="Unassembled WGS sequence"/>
</dbReference>
<dbReference type="Gene3D" id="1.50.10.10">
    <property type="match status" value="1"/>
</dbReference>
<keyword evidence="1" id="KW-0862">Zinc</keyword>
<dbReference type="EMBL" id="JACEIQ010000005">
    <property type="protein sequence ID" value="MBA4494132.1"/>
    <property type="molecule type" value="Genomic_DNA"/>
</dbReference>
<organism evidence="2 3">
    <name type="scientific">Paenactinomyces guangxiensis</name>
    <dbReference type="NCBI Taxonomy" id="1490290"/>
    <lineage>
        <taxon>Bacteria</taxon>
        <taxon>Bacillati</taxon>
        <taxon>Bacillota</taxon>
        <taxon>Bacilli</taxon>
        <taxon>Bacillales</taxon>
        <taxon>Thermoactinomycetaceae</taxon>
        <taxon>Paenactinomyces</taxon>
    </lineage>
</organism>
<dbReference type="InterPro" id="IPR007822">
    <property type="entry name" value="LANC-like"/>
</dbReference>
<keyword evidence="3" id="KW-1185">Reference proteome</keyword>
<dbReference type="GO" id="GO:0005975">
    <property type="term" value="P:carbohydrate metabolic process"/>
    <property type="evidence" value="ECO:0007669"/>
    <property type="project" value="InterPro"/>
</dbReference>
<evidence type="ECO:0000313" key="3">
    <source>
        <dbReference type="Proteomes" id="UP000535491"/>
    </source>
</evidence>
<accession>A0A7W2A8G4</accession>
<evidence type="ECO:0000256" key="1">
    <source>
        <dbReference type="PIRSR" id="PIRSR607822-1"/>
    </source>
</evidence>
<feature type="binding site" evidence="1">
    <location>
        <position position="76"/>
    </location>
    <ligand>
        <name>Zn(2+)</name>
        <dbReference type="ChEBI" id="CHEBI:29105"/>
    </ligand>
</feature>
<keyword evidence="1" id="KW-0479">Metal-binding</keyword>
<proteinExistence type="predicted"/>
<dbReference type="Pfam" id="PF05147">
    <property type="entry name" value="LANC_like"/>
    <property type="match status" value="1"/>
</dbReference>
<reference evidence="2 3" key="1">
    <citation type="submission" date="2020-07" db="EMBL/GenBank/DDBJ databases">
        <authorList>
            <person name="Feng H."/>
        </authorList>
    </citation>
    <scope>NUCLEOTIDE SEQUENCE [LARGE SCALE GENOMIC DNA]</scope>
    <source>
        <strain evidence="3">s-10</strain>
    </source>
</reference>
<evidence type="ECO:0000313" key="2">
    <source>
        <dbReference type="EMBL" id="MBA4494132.1"/>
    </source>
</evidence>
<comment type="caution">
    <text evidence="2">The sequence shown here is derived from an EMBL/GenBank/DDBJ whole genome shotgun (WGS) entry which is preliminary data.</text>
</comment>
<dbReference type="SUPFAM" id="SSF158745">
    <property type="entry name" value="LanC-like"/>
    <property type="match status" value="1"/>
</dbReference>
<dbReference type="GO" id="GO:0046872">
    <property type="term" value="F:metal ion binding"/>
    <property type="evidence" value="ECO:0007669"/>
    <property type="project" value="UniProtKB-KW"/>
</dbReference>
<name>A0A7W2A8G4_9BACL</name>
<feature type="binding site" evidence="1">
    <location>
        <position position="77"/>
    </location>
    <ligand>
        <name>Zn(2+)</name>
        <dbReference type="ChEBI" id="CHEBI:29105"/>
    </ligand>
</feature>
<dbReference type="InterPro" id="IPR012341">
    <property type="entry name" value="6hp_glycosidase-like_sf"/>
</dbReference>
<feature type="binding site" evidence="1">
    <location>
        <position position="31"/>
    </location>
    <ligand>
        <name>Zn(2+)</name>
        <dbReference type="ChEBI" id="CHEBI:29105"/>
    </ligand>
</feature>
<sequence length="121" mass="13706">MQYERSAFNKDRGNWVTSKENRKQSFDVQWCSGAPGIGMARLLSLNFDNEPLFSEEVRIAVDTTIKEGFGRNHSLCHGDLGNLDFLIMAKANDHQIELERMITTIYDGLLRSGRLCGNPLN</sequence>
<dbReference type="AlphaFoldDB" id="A0A7W2A8G4"/>